<dbReference type="PANTHER" id="PTHR33067:SF9">
    <property type="entry name" value="RNA-DIRECTED DNA POLYMERASE"/>
    <property type="match status" value="1"/>
</dbReference>
<proteinExistence type="predicted"/>
<accession>A0A392QWK8</accession>
<dbReference type="EMBL" id="LXQA010165376">
    <property type="protein sequence ID" value="MCI28389.1"/>
    <property type="molecule type" value="Genomic_DNA"/>
</dbReference>
<evidence type="ECO:0000313" key="2">
    <source>
        <dbReference type="Proteomes" id="UP000265520"/>
    </source>
</evidence>
<protein>
    <recommendedName>
        <fullName evidence="3">Reverse transcriptase domain-containing protein</fullName>
    </recommendedName>
</protein>
<feature type="non-terminal residue" evidence="1">
    <location>
        <position position="145"/>
    </location>
</feature>
<organism evidence="1 2">
    <name type="scientific">Trifolium medium</name>
    <dbReference type="NCBI Taxonomy" id="97028"/>
    <lineage>
        <taxon>Eukaryota</taxon>
        <taxon>Viridiplantae</taxon>
        <taxon>Streptophyta</taxon>
        <taxon>Embryophyta</taxon>
        <taxon>Tracheophyta</taxon>
        <taxon>Spermatophyta</taxon>
        <taxon>Magnoliopsida</taxon>
        <taxon>eudicotyledons</taxon>
        <taxon>Gunneridae</taxon>
        <taxon>Pentapetalae</taxon>
        <taxon>rosids</taxon>
        <taxon>fabids</taxon>
        <taxon>Fabales</taxon>
        <taxon>Fabaceae</taxon>
        <taxon>Papilionoideae</taxon>
        <taxon>50 kb inversion clade</taxon>
        <taxon>NPAAA clade</taxon>
        <taxon>Hologalegina</taxon>
        <taxon>IRL clade</taxon>
        <taxon>Trifolieae</taxon>
        <taxon>Trifolium</taxon>
    </lineage>
</organism>
<name>A0A392QWK8_9FABA</name>
<dbReference type="PANTHER" id="PTHR33067">
    <property type="entry name" value="RNA-DIRECTED DNA POLYMERASE-RELATED"/>
    <property type="match status" value="1"/>
</dbReference>
<comment type="caution">
    <text evidence="1">The sequence shown here is derived from an EMBL/GenBank/DDBJ whole genome shotgun (WGS) entry which is preliminary data.</text>
</comment>
<sequence>MEKDAEVPLLLGRPFLATGRAIIDVEMGELMFRLYDEQVCFKVFEATKYCGAIPECFRVDVVEDIVKDVIEDEWDHEIELFLQQLDDCRVEETPKVEEKLLVKEMGKANLPELKELPPKWKYVFLGEDSKKPIVISSLLTPLEED</sequence>
<keyword evidence="2" id="KW-1185">Reference proteome</keyword>
<dbReference type="Proteomes" id="UP000265520">
    <property type="component" value="Unassembled WGS sequence"/>
</dbReference>
<evidence type="ECO:0008006" key="3">
    <source>
        <dbReference type="Google" id="ProtNLM"/>
    </source>
</evidence>
<dbReference type="AlphaFoldDB" id="A0A392QWK8"/>
<evidence type="ECO:0000313" key="1">
    <source>
        <dbReference type="EMBL" id="MCI28389.1"/>
    </source>
</evidence>
<reference evidence="1 2" key="1">
    <citation type="journal article" date="2018" name="Front. Plant Sci.">
        <title>Red Clover (Trifolium pratense) and Zigzag Clover (T. medium) - A Picture of Genomic Similarities and Differences.</title>
        <authorList>
            <person name="Dluhosova J."/>
            <person name="Istvanek J."/>
            <person name="Nedelnik J."/>
            <person name="Repkova J."/>
        </authorList>
    </citation>
    <scope>NUCLEOTIDE SEQUENCE [LARGE SCALE GENOMIC DNA]</scope>
    <source>
        <strain evidence="2">cv. 10/8</strain>
        <tissue evidence="1">Leaf</tissue>
    </source>
</reference>